<reference evidence="2 3" key="1">
    <citation type="submission" date="2020-08" db="EMBL/GenBank/DDBJ databases">
        <title>Genomic Encyclopedia of Type Strains, Phase IV (KMG-IV): sequencing the most valuable type-strain genomes for metagenomic binning, comparative biology and taxonomic classification.</title>
        <authorList>
            <person name="Goeker M."/>
        </authorList>
    </citation>
    <scope>NUCLEOTIDE SEQUENCE [LARGE SCALE GENOMIC DNA]</scope>
    <source>
        <strain evidence="2 3">DSM 105074</strain>
    </source>
</reference>
<evidence type="ECO:0000313" key="2">
    <source>
        <dbReference type="EMBL" id="MBB5284483.1"/>
    </source>
</evidence>
<feature type="signal peptide" evidence="1">
    <location>
        <begin position="1"/>
        <end position="21"/>
    </location>
</feature>
<proteinExistence type="predicted"/>
<keyword evidence="1" id="KW-0732">Signal</keyword>
<evidence type="ECO:0008006" key="4">
    <source>
        <dbReference type="Google" id="ProtNLM"/>
    </source>
</evidence>
<dbReference type="EMBL" id="JACHGF010000003">
    <property type="protein sequence ID" value="MBB5284483.1"/>
    <property type="molecule type" value="Genomic_DNA"/>
</dbReference>
<dbReference type="AlphaFoldDB" id="A0A840TT86"/>
<name>A0A840TT86_9BACT</name>
<keyword evidence="3" id="KW-1185">Reference proteome</keyword>
<protein>
    <recommendedName>
        <fullName evidence="4">Tetratricopeptide repeat protein</fullName>
    </recommendedName>
</protein>
<accession>A0A840TT86</accession>
<sequence>MRIKRLLYLFFALTLAQSAQAQLFQNRNLYDVWITAEYKLNAGRFEEALKLYETAPEVPEFRKRLATARELHALFQQAERLYRSQKYAEALEIYSQYRAVDKALEVAVFERRIQACLQQIDKVLSKKLSESTRVVAGFEWAYKGERQLSVLDTAGALRSFTKARQLGASLNSTLREQYQEGLREVQAMRDWGAAYRQALETRDPERIAALLRTYRLVSKYIIGTLEYEIKSQEEILSGGNAQDPATRLQRYAAECSSENLLNYIRNNQAQLTRAHDMLEVLREYRQIEANIAGLKKDPENGAFLESAYNSLIHKGTQVPQVGTFLQLCAQKEYYHYLMQAARQLEKEGDESTQKDKYEAATRYLVNARQLNLPEYWLEIDEMQRRISDKLGCESSLQDFERAVVDVRQNLVNCRIQEGKRGWDEAWAKLSACAPNETGLWLRHRSLRDSLYYLARADSLFSVLSSQANRELQLKQCSEARQLYLRMSSLAVCDAPAREVLVADGLRAVAECEKSICYAVAKDQATAAAAAKEWQQAYDYYQQAHDCASPAQQEIIRQIMADLECDAYPSRCYKNVFFVRLEPTLRVSLNKPAYTENDVKETTGAGYHTAAGLQLSFITHKNPVDFVVGADFFRTQYQSLGTVQGTSYATNEFDISGLNVHAAIKLHRPNTAPERLRPYLKLGVESIFPLSYHRQDFISARSTNDRSLLKKQSLAALGAAGVEIQRKKFGFFAEVAGTYNFSGIYNTNAINGASTQSRSEAYFRTLGVRVGVRLW</sequence>
<dbReference type="Proteomes" id="UP000557307">
    <property type="component" value="Unassembled WGS sequence"/>
</dbReference>
<evidence type="ECO:0000256" key="1">
    <source>
        <dbReference type="SAM" id="SignalP"/>
    </source>
</evidence>
<organism evidence="2 3">
    <name type="scientific">Rhabdobacter roseus</name>
    <dbReference type="NCBI Taxonomy" id="1655419"/>
    <lineage>
        <taxon>Bacteria</taxon>
        <taxon>Pseudomonadati</taxon>
        <taxon>Bacteroidota</taxon>
        <taxon>Cytophagia</taxon>
        <taxon>Cytophagales</taxon>
        <taxon>Cytophagaceae</taxon>
        <taxon>Rhabdobacter</taxon>
    </lineage>
</organism>
<feature type="chain" id="PRO_5032609578" description="Tetratricopeptide repeat protein" evidence="1">
    <location>
        <begin position="22"/>
        <end position="774"/>
    </location>
</feature>
<dbReference type="RefSeq" id="WP_184174416.1">
    <property type="nucleotide sequence ID" value="NZ_JACHGF010000003.1"/>
</dbReference>
<gene>
    <name evidence="2" type="ORF">HNQ92_002626</name>
</gene>
<evidence type="ECO:0000313" key="3">
    <source>
        <dbReference type="Proteomes" id="UP000557307"/>
    </source>
</evidence>
<comment type="caution">
    <text evidence="2">The sequence shown here is derived from an EMBL/GenBank/DDBJ whole genome shotgun (WGS) entry which is preliminary data.</text>
</comment>